<sequence length="121" mass="13256">MTEFMDLLSVHAIVNVTRFFGRVPFKYFALMKRLLDVSSKWDEKRMKVVRAMLKNKDYKDADLPALTVVAPSTSAINESSSAVLPRPAKSATGVPSNQQNAPKALNAPKPVVVENAPGAEK</sequence>
<feature type="region of interest" description="Disordered" evidence="1">
    <location>
        <begin position="76"/>
        <end position="121"/>
    </location>
</feature>
<organism evidence="2 3">
    <name type="scientific">Ramazzottius varieornatus</name>
    <name type="common">Water bear</name>
    <name type="synonym">Tardigrade</name>
    <dbReference type="NCBI Taxonomy" id="947166"/>
    <lineage>
        <taxon>Eukaryota</taxon>
        <taxon>Metazoa</taxon>
        <taxon>Ecdysozoa</taxon>
        <taxon>Tardigrada</taxon>
        <taxon>Eutardigrada</taxon>
        <taxon>Parachela</taxon>
        <taxon>Hypsibioidea</taxon>
        <taxon>Ramazzottiidae</taxon>
        <taxon>Ramazzottius</taxon>
    </lineage>
</organism>
<protein>
    <submittedName>
        <fullName evidence="2">Uncharacterized protein</fullName>
    </submittedName>
</protein>
<accession>A0A1D1UQ72</accession>
<gene>
    <name evidence="2" type="primary">RvY_02948</name>
    <name evidence="2" type="synonym">RvY_02948.2</name>
    <name evidence="2" type="ORF">RvY_02948-2</name>
</gene>
<dbReference type="AlphaFoldDB" id="A0A1D1UQ72"/>
<dbReference type="Proteomes" id="UP000186922">
    <property type="component" value="Unassembled WGS sequence"/>
</dbReference>
<proteinExistence type="predicted"/>
<evidence type="ECO:0000256" key="1">
    <source>
        <dbReference type="SAM" id="MobiDB-lite"/>
    </source>
</evidence>
<comment type="caution">
    <text evidence="2">The sequence shown here is derived from an EMBL/GenBank/DDBJ whole genome shotgun (WGS) entry which is preliminary data.</text>
</comment>
<evidence type="ECO:0000313" key="3">
    <source>
        <dbReference type="Proteomes" id="UP000186922"/>
    </source>
</evidence>
<dbReference type="EMBL" id="BDGG01000001">
    <property type="protein sequence ID" value="GAU90545.1"/>
    <property type="molecule type" value="Genomic_DNA"/>
</dbReference>
<keyword evidence="3" id="KW-1185">Reference proteome</keyword>
<reference evidence="2 3" key="1">
    <citation type="journal article" date="2016" name="Nat. Commun.">
        <title>Extremotolerant tardigrade genome and improved radiotolerance of human cultured cells by tardigrade-unique protein.</title>
        <authorList>
            <person name="Hashimoto T."/>
            <person name="Horikawa D.D."/>
            <person name="Saito Y."/>
            <person name="Kuwahara H."/>
            <person name="Kozuka-Hata H."/>
            <person name="Shin-I T."/>
            <person name="Minakuchi Y."/>
            <person name="Ohishi K."/>
            <person name="Motoyama A."/>
            <person name="Aizu T."/>
            <person name="Enomoto A."/>
            <person name="Kondo K."/>
            <person name="Tanaka S."/>
            <person name="Hara Y."/>
            <person name="Koshikawa S."/>
            <person name="Sagara H."/>
            <person name="Miura T."/>
            <person name="Yokobori S."/>
            <person name="Miyagawa K."/>
            <person name="Suzuki Y."/>
            <person name="Kubo T."/>
            <person name="Oyama M."/>
            <person name="Kohara Y."/>
            <person name="Fujiyama A."/>
            <person name="Arakawa K."/>
            <person name="Katayama T."/>
            <person name="Toyoda A."/>
            <person name="Kunieda T."/>
        </authorList>
    </citation>
    <scope>NUCLEOTIDE SEQUENCE [LARGE SCALE GENOMIC DNA]</scope>
    <source>
        <strain evidence="2 3">YOKOZUNA-1</strain>
    </source>
</reference>
<name>A0A1D1UQ72_RAMVA</name>
<evidence type="ECO:0000313" key="2">
    <source>
        <dbReference type="EMBL" id="GAU90545.1"/>
    </source>
</evidence>